<feature type="transmembrane region" description="Helical" evidence="1">
    <location>
        <begin position="72"/>
        <end position="92"/>
    </location>
</feature>
<keyword evidence="1" id="KW-1133">Transmembrane helix</keyword>
<name>A0A5A9Z6E1_9RHOB</name>
<evidence type="ECO:0000313" key="2">
    <source>
        <dbReference type="EMBL" id="KAA0912702.1"/>
    </source>
</evidence>
<proteinExistence type="predicted"/>
<comment type="caution">
    <text evidence="2">The sequence shown here is derived from an EMBL/GenBank/DDBJ whole genome shotgun (WGS) entry which is preliminary data.</text>
</comment>
<evidence type="ECO:0000313" key="3">
    <source>
        <dbReference type="Proteomes" id="UP000325291"/>
    </source>
</evidence>
<dbReference type="EMBL" id="VINQ01000012">
    <property type="protein sequence ID" value="KAA0912702.1"/>
    <property type="molecule type" value="Genomic_DNA"/>
</dbReference>
<keyword evidence="1" id="KW-0812">Transmembrane</keyword>
<protein>
    <submittedName>
        <fullName evidence="2">Uncharacterized protein</fullName>
    </submittedName>
</protein>
<organism evidence="2 3">
    <name type="scientific">Aquicoccus porphyridii</name>
    <dbReference type="NCBI Taxonomy" id="1852029"/>
    <lineage>
        <taxon>Bacteria</taxon>
        <taxon>Pseudomonadati</taxon>
        <taxon>Pseudomonadota</taxon>
        <taxon>Alphaproteobacteria</taxon>
        <taxon>Rhodobacterales</taxon>
        <taxon>Paracoccaceae</taxon>
        <taxon>Aquicoccus</taxon>
    </lineage>
</organism>
<keyword evidence="3" id="KW-1185">Reference proteome</keyword>
<evidence type="ECO:0000256" key="1">
    <source>
        <dbReference type="SAM" id="Phobius"/>
    </source>
</evidence>
<accession>A0A5A9Z6E1</accession>
<sequence length="101" mass="10380">MGLFFLGFFWFAGMAVATALPIVMGARHGVAMAFGIAILCLVALQGLHSAAGVACDRGNCGDLGALMDHIRLVLASLTGLGLVVGLGAAWLIRRQEGPEQG</sequence>
<dbReference type="AlphaFoldDB" id="A0A5A9Z6E1"/>
<dbReference type="Proteomes" id="UP000325291">
    <property type="component" value="Unassembled WGS sequence"/>
</dbReference>
<gene>
    <name evidence="2" type="ORF">FLO80_15035</name>
</gene>
<keyword evidence="1" id="KW-0472">Membrane</keyword>
<dbReference type="RefSeq" id="WP_111362511.1">
    <property type="nucleotide sequence ID" value="NZ_VINQ01000012.1"/>
</dbReference>
<reference evidence="2 3" key="1">
    <citation type="submission" date="2019-07" db="EMBL/GenBank/DDBJ databases">
        <title>Aquicoccus porphyridii gen. nov., sp. nov., isolated from a small marine red alga, Porphyridium marinum.</title>
        <authorList>
            <person name="Liu L."/>
        </authorList>
    </citation>
    <scope>NUCLEOTIDE SEQUENCE [LARGE SCALE GENOMIC DNA]</scope>
    <source>
        <strain evidence="2 3">L1 8-17</strain>
    </source>
</reference>
<feature type="transmembrane region" description="Helical" evidence="1">
    <location>
        <begin position="29"/>
        <end position="51"/>
    </location>
</feature>